<organism evidence="5 6">
    <name type="scientific">Phenylobacterium kunshanense</name>
    <dbReference type="NCBI Taxonomy" id="1445034"/>
    <lineage>
        <taxon>Bacteria</taxon>
        <taxon>Pseudomonadati</taxon>
        <taxon>Pseudomonadota</taxon>
        <taxon>Alphaproteobacteria</taxon>
        <taxon>Caulobacterales</taxon>
        <taxon>Caulobacteraceae</taxon>
        <taxon>Phenylobacterium</taxon>
    </lineage>
</organism>
<proteinExistence type="predicted"/>
<evidence type="ECO:0000259" key="4">
    <source>
        <dbReference type="Pfam" id="PF13649"/>
    </source>
</evidence>
<keyword evidence="1 5" id="KW-0489">Methyltransferase</keyword>
<dbReference type="Gene3D" id="3.40.50.150">
    <property type="entry name" value="Vaccinia Virus protein VP39"/>
    <property type="match status" value="1"/>
</dbReference>
<gene>
    <name evidence="5" type="ORF">DJ019_09490</name>
</gene>
<dbReference type="PANTHER" id="PTHR43464:SF19">
    <property type="entry name" value="UBIQUINONE BIOSYNTHESIS O-METHYLTRANSFERASE, MITOCHONDRIAL"/>
    <property type="match status" value="1"/>
</dbReference>
<dbReference type="GO" id="GO:0008168">
    <property type="term" value="F:methyltransferase activity"/>
    <property type="evidence" value="ECO:0007669"/>
    <property type="project" value="UniProtKB-KW"/>
</dbReference>
<evidence type="ECO:0000256" key="2">
    <source>
        <dbReference type="ARBA" id="ARBA00022679"/>
    </source>
</evidence>
<keyword evidence="3" id="KW-0949">S-adenosyl-L-methionine</keyword>
<reference evidence="5 6" key="1">
    <citation type="submission" date="2018-05" db="EMBL/GenBank/DDBJ databases">
        <authorList>
            <person name="Lanie J.A."/>
            <person name="Ng W.-L."/>
            <person name="Kazmierczak K.M."/>
            <person name="Andrzejewski T.M."/>
            <person name="Davidsen T.M."/>
            <person name="Wayne K.J."/>
            <person name="Tettelin H."/>
            <person name="Glass J.I."/>
            <person name="Rusch D."/>
            <person name="Podicherti R."/>
            <person name="Tsui H.-C.T."/>
            <person name="Winkler M.E."/>
        </authorList>
    </citation>
    <scope>NUCLEOTIDE SEQUENCE [LARGE SCALE GENOMIC DNA]</scope>
    <source>
        <strain evidence="5 6">BUT-10</strain>
    </source>
</reference>
<dbReference type="EMBL" id="QFYS01000003">
    <property type="protein sequence ID" value="RAK66465.1"/>
    <property type="molecule type" value="Genomic_DNA"/>
</dbReference>
<evidence type="ECO:0000313" key="5">
    <source>
        <dbReference type="EMBL" id="RAK66465.1"/>
    </source>
</evidence>
<comment type="caution">
    <text evidence="5">The sequence shown here is derived from an EMBL/GenBank/DDBJ whole genome shotgun (WGS) entry which is preliminary data.</text>
</comment>
<evidence type="ECO:0000313" key="6">
    <source>
        <dbReference type="Proteomes" id="UP000249524"/>
    </source>
</evidence>
<name>A0A328BII1_9CAUL</name>
<accession>A0A328BII1</accession>
<dbReference type="SUPFAM" id="SSF53335">
    <property type="entry name" value="S-adenosyl-L-methionine-dependent methyltransferases"/>
    <property type="match status" value="1"/>
</dbReference>
<dbReference type="InterPro" id="IPR041698">
    <property type="entry name" value="Methyltransf_25"/>
</dbReference>
<protein>
    <submittedName>
        <fullName evidence="5">SAM-dependent methyltransferase</fullName>
    </submittedName>
</protein>
<keyword evidence="2 5" id="KW-0808">Transferase</keyword>
<sequence>MSEAPNAAQATYWNEQAGPTWVEFQTPLDRQLEPLGRRVMSELALDGARVLDVGCGAGATSLALADAVGPRGSVLGVDVSQPLLDAARRRAEGRANLRFEQADAQTFSFEPGAFDAVFSRFGVMFFADPVAAFTNLRRALKPGGRLAFVCWQAPSENPIMVLPMQAALPLVGTPPAPPEPGAPGPFAFADAERVRGILAAAGFDDIAIAPHNEKIGGGGLQDALNVALKVGPLGALLRENPDQRDAVVSAVRDALAAHEGPDGVKLDSATWIVTARAPA</sequence>
<dbReference type="CDD" id="cd02440">
    <property type="entry name" value="AdoMet_MTases"/>
    <property type="match status" value="1"/>
</dbReference>
<dbReference type="InterPro" id="IPR029063">
    <property type="entry name" value="SAM-dependent_MTases_sf"/>
</dbReference>
<keyword evidence="6" id="KW-1185">Reference proteome</keyword>
<dbReference type="GO" id="GO:0032259">
    <property type="term" value="P:methylation"/>
    <property type="evidence" value="ECO:0007669"/>
    <property type="project" value="UniProtKB-KW"/>
</dbReference>
<evidence type="ECO:0000256" key="3">
    <source>
        <dbReference type="ARBA" id="ARBA00022691"/>
    </source>
</evidence>
<dbReference type="RefSeq" id="WP_111275774.1">
    <property type="nucleotide sequence ID" value="NZ_QFYS01000003.1"/>
</dbReference>
<dbReference type="OrthoDB" id="9777638at2"/>
<dbReference type="Proteomes" id="UP000249524">
    <property type="component" value="Unassembled WGS sequence"/>
</dbReference>
<evidence type="ECO:0000256" key="1">
    <source>
        <dbReference type="ARBA" id="ARBA00022603"/>
    </source>
</evidence>
<feature type="domain" description="Methyltransferase" evidence="4">
    <location>
        <begin position="50"/>
        <end position="144"/>
    </location>
</feature>
<dbReference type="PANTHER" id="PTHR43464">
    <property type="entry name" value="METHYLTRANSFERASE"/>
    <property type="match status" value="1"/>
</dbReference>
<dbReference type="AlphaFoldDB" id="A0A328BII1"/>
<dbReference type="Pfam" id="PF13649">
    <property type="entry name" value="Methyltransf_25"/>
    <property type="match status" value="1"/>
</dbReference>